<dbReference type="AlphaFoldDB" id="A0A7J0CI06"/>
<organism evidence="1 2">
    <name type="scientific">Streptomyces microflavus</name>
    <name type="common">Streptomyces lipmanii</name>
    <dbReference type="NCBI Taxonomy" id="1919"/>
    <lineage>
        <taxon>Bacteria</taxon>
        <taxon>Bacillati</taxon>
        <taxon>Actinomycetota</taxon>
        <taxon>Actinomycetes</taxon>
        <taxon>Kitasatosporales</taxon>
        <taxon>Streptomycetaceae</taxon>
        <taxon>Streptomyces</taxon>
    </lineage>
</organism>
<dbReference type="EMBL" id="BLWD01000001">
    <property type="protein sequence ID" value="GFN02131.1"/>
    <property type="molecule type" value="Genomic_DNA"/>
</dbReference>
<reference evidence="1 2" key="1">
    <citation type="submission" date="2020-05" db="EMBL/GenBank/DDBJ databases">
        <title>Whole genome shotgun sequence of Streptomyces microflavus NBRC 13062.</title>
        <authorList>
            <person name="Komaki H."/>
            <person name="Tamura T."/>
        </authorList>
    </citation>
    <scope>NUCLEOTIDE SEQUENCE [LARGE SCALE GENOMIC DNA]</scope>
    <source>
        <strain evidence="1 2">NBRC 13062</strain>
    </source>
</reference>
<accession>A0A7J0CI06</accession>
<dbReference type="Proteomes" id="UP000498740">
    <property type="component" value="Unassembled WGS sequence"/>
</dbReference>
<sequence length="140" mass="14880">MRSGVGNRAVVVRDPGFAVAAPLALTTVGLRLTLAGSAGSDTSPQRVRETCRRARSWCHHRITPAPGRVPHTHRTLTSMAAHLIPAPHAHHQTPQAEATMRRAAVTALAPQPDDPQEQLRRTACLAAAVLELQDLAGDSA</sequence>
<name>A0A7J0CI06_STRMI</name>
<comment type="caution">
    <text evidence="1">The sequence shown here is derived from an EMBL/GenBank/DDBJ whole genome shotgun (WGS) entry which is preliminary data.</text>
</comment>
<gene>
    <name evidence="1" type="ORF">Smic_06870</name>
</gene>
<protein>
    <submittedName>
        <fullName evidence="1">Uncharacterized protein</fullName>
    </submittedName>
</protein>
<evidence type="ECO:0000313" key="2">
    <source>
        <dbReference type="Proteomes" id="UP000498740"/>
    </source>
</evidence>
<evidence type="ECO:0000313" key="1">
    <source>
        <dbReference type="EMBL" id="GFN02131.1"/>
    </source>
</evidence>
<proteinExistence type="predicted"/>